<sequence length="97" mass="10833">MFKALQNDGDDSYPLARIGGGLEAMGAAISPLIQTLLDEYIDSRHLRDDVNLHDAVEWLMGILLGLLAPAFAAHSREHRLGMLKRYAVFPLIKPQYE</sequence>
<keyword evidence="1" id="KW-1133">Transmembrane helix</keyword>
<dbReference type="EMBL" id="BRXE01000012">
    <property type="protein sequence ID" value="GLB82479.1"/>
    <property type="molecule type" value="Genomic_DNA"/>
</dbReference>
<organism evidence="3 4">
    <name type="scientific">Mycobacterium kiyosense</name>
    <dbReference type="NCBI Taxonomy" id="2871094"/>
    <lineage>
        <taxon>Bacteria</taxon>
        <taxon>Bacillati</taxon>
        <taxon>Actinomycetota</taxon>
        <taxon>Actinomycetes</taxon>
        <taxon>Mycobacteriales</taxon>
        <taxon>Mycobacteriaceae</taxon>
        <taxon>Mycobacterium</taxon>
    </lineage>
</organism>
<name>A0A9P3Q0Y9_9MYCO</name>
<evidence type="ECO:0000313" key="3">
    <source>
        <dbReference type="EMBL" id="GLD28858.1"/>
    </source>
</evidence>
<comment type="caution">
    <text evidence="3">The sequence shown here is derived from an EMBL/GenBank/DDBJ whole genome shotgun (WGS) entry which is preliminary data.</text>
</comment>
<evidence type="ECO:0000313" key="4">
    <source>
        <dbReference type="Proteomes" id="UP001064782"/>
    </source>
</evidence>
<dbReference type="AlphaFoldDB" id="A0A9P3Q0Y9"/>
<keyword evidence="1" id="KW-0812">Transmembrane</keyword>
<dbReference type="Proteomes" id="UP001064782">
    <property type="component" value="Unassembled WGS sequence"/>
</dbReference>
<feature type="transmembrane region" description="Helical" evidence="1">
    <location>
        <begin position="55"/>
        <end position="75"/>
    </location>
</feature>
<reference evidence="3" key="1">
    <citation type="submission" date="2022-08" db="EMBL/GenBank/DDBJ databases">
        <title>Mycobacterium kiyosense sp. nov., scotochromogenic slow-glowing species isolated from respiratory specimens.</title>
        <authorList>
            <person name="Fukano H."/>
            <person name="Kazumi Y."/>
            <person name="Sakagami N."/>
            <person name="Ato M."/>
            <person name="Mitarai S."/>
            <person name="Hoshino Y."/>
        </authorList>
    </citation>
    <scope>NUCLEOTIDE SEQUENCE</scope>
    <source>
        <strain evidence="3">1413</strain>
        <strain evidence="2">SRL2020-028</strain>
    </source>
</reference>
<proteinExistence type="predicted"/>
<gene>
    <name evidence="3" type="ORF">Mkiyose1413_07410</name>
    <name evidence="2" type="ORF">SRL2020028_17350</name>
</gene>
<dbReference type="EMBL" id="BRZI01000003">
    <property type="protein sequence ID" value="GLD28858.1"/>
    <property type="molecule type" value="Genomic_DNA"/>
</dbReference>
<evidence type="ECO:0000313" key="2">
    <source>
        <dbReference type="EMBL" id="GLB82479.1"/>
    </source>
</evidence>
<dbReference type="Proteomes" id="UP001165663">
    <property type="component" value="Unassembled WGS sequence"/>
</dbReference>
<keyword evidence="1" id="KW-0472">Membrane</keyword>
<evidence type="ECO:0000256" key="1">
    <source>
        <dbReference type="SAM" id="Phobius"/>
    </source>
</evidence>
<keyword evidence="4" id="KW-1185">Reference proteome</keyword>
<accession>A0A9P3Q0Y9</accession>
<protein>
    <submittedName>
        <fullName evidence="3">Uncharacterized protein</fullName>
    </submittedName>
</protein>